<evidence type="ECO:0000313" key="2">
    <source>
        <dbReference type="Proteomes" id="UP001529380"/>
    </source>
</evidence>
<accession>A0ABT7UUX2</accession>
<name>A0ABT7UUX2_9FIRM</name>
<keyword evidence="2" id="KW-1185">Reference proteome</keyword>
<reference evidence="2" key="2">
    <citation type="submission" date="2023-06" db="EMBL/GenBank/DDBJ databases">
        <title>Identification and characterization of horizontal gene transfer across gut microbiota members of farm animals based on homology search.</title>
        <authorList>
            <person name="Zeman M."/>
            <person name="Kubasova T."/>
            <person name="Jahodarova E."/>
            <person name="Nykrynova M."/>
            <person name="Rychlik I."/>
        </authorList>
    </citation>
    <scope>NUCLEOTIDE SEQUENCE [LARGE SCALE GENOMIC DNA]</scope>
    <source>
        <strain evidence="2">ET340</strain>
    </source>
</reference>
<proteinExistence type="predicted"/>
<protein>
    <submittedName>
        <fullName evidence="1">Uncharacterized protein</fullName>
    </submittedName>
</protein>
<reference evidence="1 2" key="3">
    <citation type="submission" date="2023-06" db="EMBL/GenBank/DDBJ databases">
        <authorList>
            <person name="Zeman M."/>
            <person name="Kubasova T."/>
            <person name="Jahodarova E."/>
            <person name="Nykrynova M."/>
            <person name="Rychlik I."/>
        </authorList>
    </citation>
    <scope>NUCLEOTIDE SEQUENCE [LARGE SCALE GENOMIC DNA]</scope>
    <source>
        <strain evidence="1 2">ET340</strain>
    </source>
</reference>
<dbReference type="Proteomes" id="UP001529380">
    <property type="component" value="Unassembled WGS sequence"/>
</dbReference>
<dbReference type="RefSeq" id="WP_289600868.1">
    <property type="nucleotide sequence ID" value="NZ_JAUDCL010000055.1"/>
</dbReference>
<gene>
    <name evidence="1" type="ORF">QUW08_15320</name>
</gene>
<organism evidence="1 2">
    <name type="scientific">Allofournierella massiliensis</name>
    <dbReference type="NCBI Taxonomy" id="1650663"/>
    <lineage>
        <taxon>Bacteria</taxon>
        <taxon>Bacillati</taxon>
        <taxon>Bacillota</taxon>
        <taxon>Clostridia</taxon>
        <taxon>Eubacteriales</taxon>
        <taxon>Oscillospiraceae</taxon>
        <taxon>Allofournierella</taxon>
    </lineage>
</organism>
<evidence type="ECO:0000313" key="1">
    <source>
        <dbReference type="EMBL" id="MDM8202652.1"/>
    </source>
</evidence>
<reference evidence="1 2" key="1">
    <citation type="submission" date="2023-06" db="EMBL/GenBank/DDBJ databases">
        <title>Identification and characterization of horizontal gene transfer across gut microbiota members of farm animals based on homology search.</title>
        <authorList>
            <person name="Schwarzerova J."/>
            <person name="Nykrynova M."/>
            <person name="Jureckova K."/>
            <person name="Cejkova D."/>
            <person name="Rychlik I."/>
        </authorList>
    </citation>
    <scope>NUCLEOTIDE SEQUENCE [LARGE SCALE GENOMIC DNA]</scope>
    <source>
        <strain evidence="1 2">ET340</strain>
    </source>
</reference>
<comment type="caution">
    <text evidence="1">The sequence shown here is derived from an EMBL/GenBank/DDBJ whole genome shotgun (WGS) entry which is preliminary data.</text>
</comment>
<dbReference type="EMBL" id="JAUDCL010000055">
    <property type="protein sequence ID" value="MDM8202652.1"/>
    <property type="molecule type" value="Genomic_DNA"/>
</dbReference>
<sequence length="80" mass="9416">MYKLGERVLFDASKVEPREHSERCNYIFAEIRNGANIYVRIDDEVSQNLKKGQPEQEQYIHLSILSDDMIQYDLGFFTKA</sequence>